<sequence length="177" mass="18571">MAAQLQPLRVYLAGPDVFRPDAADYLNDLARQCATYGFEALIPADNQVTEALPLAEVPRAIFDTNMALLRRAHGVIANLAPFRGAEPDAGTAFEVGAAVALGVPVVGYGLAGIYADRVPAQRDTEGVLRDSEGMAVEDFGLPANLMLATSVRIAPTAAEAIAMLARLLRASTAPHST</sequence>
<keyword evidence="1" id="KW-0808">Transferase</keyword>
<protein>
    <submittedName>
        <fullName evidence="1">Nucleoside 2-deoxyribosyltransferase</fullName>
    </submittedName>
</protein>
<dbReference type="PANTHER" id="PTHR15364">
    <property type="entry name" value="2'-DEOXYNUCLEOSIDE 5'-PHOSPHATE N-HYDROLASE 1"/>
    <property type="match status" value="1"/>
</dbReference>
<dbReference type="AlphaFoldDB" id="A0A250DLS9"/>
<organism evidence="1 2">
    <name type="scientific">Variovorax boronicumulans</name>
    <dbReference type="NCBI Taxonomy" id="436515"/>
    <lineage>
        <taxon>Bacteria</taxon>
        <taxon>Pseudomonadati</taxon>
        <taxon>Pseudomonadota</taxon>
        <taxon>Betaproteobacteria</taxon>
        <taxon>Burkholderiales</taxon>
        <taxon>Comamonadaceae</taxon>
        <taxon>Variovorax</taxon>
    </lineage>
</organism>
<dbReference type="KEGG" id="vbo:CKY39_20490"/>
<dbReference type="GO" id="GO:0070694">
    <property type="term" value="F:5-hydroxymethyl-dUMP N-hydrolase activity"/>
    <property type="evidence" value="ECO:0007669"/>
    <property type="project" value="TreeGrafter"/>
</dbReference>
<dbReference type="GO" id="GO:0016740">
    <property type="term" value="F:transferase activity"/>
    <property type="evidence" value="ECO:0007669"/>
    <property type="project" value="UniProtKB-KW"/>
</dbReference>
<dbReference type="EMBL" id="CP023284">
    <property type="protein sequence ID" value="ATA55328.1"/>
    <property type="molecule type" value="Genomic_DNA"/>
</dbReference>
<dbReference type="InterPro" id="IPR051239">
    <property type="entry name" value="2'-dNMP_N-hydrolase"/>
</dbReference>
<evidence type="ECO:0000313" key="1">
    <source>
        <dbReference type="EMBL" id="ATA55328.1"/>
    </source>
</evidence>
<dbReference type="Pfam" id="PF05014">
    <property type="entry name" value="Nuc_deoxyrib_tr"/>
    <property type="match status" value="1"/>
</dbReference>
<evidence type="ECO:0000313" key="2">
    <source>
        <dbReference type="Proteomes" id="UP000217154"/>
    </source>
</evidence>
<accession>A0A250DLS9</accession>
<dbReference type="Gene3D" id="3.40.50.450">
    <property type="match status" value="1"/>
</dbReference>
<dbReference type="GO" id="GO:0009159">
    <property type="term" value="P:deoxyribonucleoside monophosphate catabolic process"/>
    <property type="evidence" value="ECO:0007669"/>
    <property type="project" value="TreeGrafter"/>
</dbReference>
<reference evidence="1 2" key="1">
    <citation type="submission" date="2017-09" db="EMBL/GenBank/DDBJ databases">
        <title>The diverse metabolic capabilities of V. boronicumulans make it an excellent choice for continued studies on novel biodegradation.</title>
        <authorList>
            <person name="Sun S."/>
        </authorList>
    </citation>
    <scope>NUCLEOTIDE SEQUENCE [LARGE SCALE GENOMIC DNA]</scope>
    <source>
        <strain evidence="1 2">J1</strain>
    </source>
</reference>
<gene>
    <name evidence="1" type="ORF">CKY39_20490</name>
</gene>
<dbReference type="InterPro" id="IPR007710">
    <property type="entry name" value="Nucleoside_deoxyribTrfase"/>
</dbReference>
<dbReference type="SUPFAM" id="SSF52309">
    <property type="entry name" value="N-(deoxy)ribosyltransferase-like"/>
    <property type="match status" value="1"/>
</dbReference>
<dbReference type="RefSeq" id="WP_095745701.1">
    <property type="nucleotide sequence ID" value="NZ_CP023284.1"/>
</dbReference>
<dbReference type="PANTHER" id="PTHR15364:SF0">
    <property type="entry name" value="2'-DEOXYNUCLEOSIDE 5'-PHOSPHATE N-HYDROLASE 1"/>
    <property type="match status" value="1"/>
</dbReference>
<dbReference type="Proteomes" id="UP000217154">
    <property type="component" value="Chromosome"/>
</dbReference>
<proteinExistence type="predicted"/>
<name>A0A250DLS9_9BURK</name>